<keyword evidence="2" id="KW-1185">Reference proteome</keyword>
<dbReference type="EMBL" id="ML208542">
    <property type="protein sequence ID" value="TFK63054.1"/>
    <property type="molecule type" value="Genomic_DNA"/>
</dbReference>
<sequence>MQSEFKHDSATIFPVYECLKAINKGSRSPLSAPVAKDLQKFFSQTFQVRCPDIQDIFSPKSPDRDPVKATLEAACALHLRDSLRYGGAFINHSIKIAQYDSRCMPLIPMFWSYQVPKGLRCEFAEQILMCTSSAMDNPQLMITRTLLKHIAYLITEAGGLFSDRLNEGPGLYLLSKNYFNLKNSVCNDPSPGVTQDSARVVWEVIGTRFPGGVPDQVKPYFADLAWATLKRGGIRLEGWQAEAYARFFGCPNGIDSRQEDDPTLWWIRQLSGQEELGQSEQVDTAEMGSGSHSTKPSAELGEISHSKPKLLDRTEGDLVDQTNQLEEDLPWPWMYSSDNAFLNPQAPAAHS</sequence>
<gene>
    <name evidence="1" type="ORF">BDN72DRAFT_338888</name>
</gene>
<evidence type="ECO:0000313" key="1">
    <source>
        <dbReference type="EMBL" id="TFK63054.1"/>
    </source>
</evidence>
<proteinExistence type="predicted"/>
<organism evidence="1 2">
    <name type="scientific">Pluteus cervinus</name>
    <dbReference type="NCBI Taxonomy" id="181527"/>
    <lineage>
        <taxon>Eukaryota</taxon>
        <taxon>Fungi</taxon>
        <taxon>Dikarya</taxon>
        <taxon>Basidiomycota</taxon>
        <taxon>Agaricomycotina</taxon>
        <taxon>Agaricomycetes</taxon>
        <taxon>Agaricomycetidae</taxon>
        <taxon>Agaricales</taxon>
        <taxon>Pluteineae</taxon>
        <taxon>Pluteaceae</taxon>
        <taxon>Pluteus</taxon>
    </lineage>
</organism>
<reference evidence="1 2" key="1">
    <citation type="journal article" date="2019" name="Nat. Ecol. Evol.">
        <title>Megaphylogeny resolves global patterns of mushroom evolution.</title>
        <authorList>
            <person name="Varga T."/>
            <person name="Krizsan K."/>
            <person name="Foldi C."/>
            <person name="Dima B."/>
            <person name="Sanchez-Garcia M."/>
            <person name="Sanchez-Ramirez S."/>
            <person name="Szollosi G.J."/>
            <person name="Szarkandi J.G."/>
            <person name="Papp V."/>
            <person name="Albert L."/>
            <person name="Andreopoulos W."/>
            <person name="Angelini C."/>
            <person name="Antonin V."/>
            <person name="Barry K.W."/>
            <person name="Bougher N.L."/>
            <person name="Buchanan P."/>
            <person name="Buyck B."/>
            <person name="Bense V."/>
            <person name="Catcheside P."/>
            <person name="Chovatia M."/>
            <person name="Cooper J."/>
            <person name="Damon W."/>
            <person name="Desjardin D."/>
            <person name="Finy P."/>
            <person name="Geml J."/>
            <person name="Haridas S."/>
            <person name="Hughes K."/>
            <person name="Justo A."/>
            <person name="Karasinski D."/>
            <person name="Kautmanova I."/>
            <person name="Kiss B."/>
            <person name="Kocsube S."/>
            <person name="Kotiranta H."/>
            <person name="LaButti K.M."/>
            <person name="Lechner B.E."/>
            <person name="Liimatainen K."/>
            <person name="Lipzen A."/>
            <person name="Lukacs Z."/>
            <person name="Mihaltcheva S."/>
            <person name="Morgado L.N."/>
            <person name="Niskanen T."/>
            <person name="Noordeloos M.E."/>
            <person name="Ohm R.A."/>
            <person name="Ortiz-Santana B."/>
            <person name="Ovrebo C."/>
            <person name="Racz N."/>
            <person name="Riley R."/>
            <person name="Savchenko A."/>
            <person name="Shiryaev A."/>
            <person name="Soop K."/>
            <person name="Spirin V."/>
            <person name="Szebenyi C."/>
            <person name="Tomsovsky M."/>
            <person name="Tulloss R.E."/>
            <person name="Uehling J."/>
            <person name="Grigoriev I.V."/>
            <person name="Vagvolgyi C."/>
            <person name="Papp T."/>
            <person name="Martin F.M."/>
            <person name="Miettinen O."/>
            <person name="Hibbett D.S."/>
            <person name="Nagy L.G."/>
        </authorList>
    </citation>
    <scope>NUCLEOTIDE SEQUENCE [LARGE SCALE GENOMIC DNA]</scope>
    <source>
        <strain evidence="1 2">NL-1719</strain>
    </source>
</reference>
<protein>
    <submittedName>
        <fullName evidence="1">Uncharacterized protein</fullName>
    </submittedName>
</protein>
<accession>A0ACD3ABR8</accession>
<name>A0ACD3ABR8_9AGAR</name>
<dbReference type="Proteomes" id="UP000308600">
    <property type="component" value="Unassembled WGS sequence"/>
</dbReference>
<evidence type="ECO:0000313" key="2">
    <source>
        <dbReference type="Proteomes" id="UP000308600"/>
    </source>
</evidence>